<dbReference type="AlphaFoldDB" id="M7SD26"/>
<proteinExistence type="predicted"/>
<evidence type="ECO:0000313" key="1">
    <source>
        <dbReference type="EMBL" id="EMR62078.1"/>
    </source>
</evidence>
<reference evidence="2" key="1">
    <citation type="journal article" date="2013" name="Genome Announc.">
        <title>Draft genome sequence of the grapevine dieback fungus Eutypa lata UCR-EL1.</title>
        <authorList>
            <person name="Blanco-Ulate B."/>
            <person name="Rolshausen P.E."/>
            <person name="Cantu D."/>
        </authorList>
    </citation>
    <scope>NUCLEOTIDE SEQUENCE [LARGE SCALE GENOMIC DNA]</scope>
    <source>
        <strain evidence="2">UCR-EL1</strain>
    </source>
</reference>
<name>M7SD26_EUTLA</name>
<evidence type="ECO:0008006" key="3">
    <source>
        <dbReference type="Google" id="ProtNLM"/>
    </source>
</evidence>
<evidence type="ECO:0000313" key="2">
    <source>
        <dbReference type="Proteomes" id="UP000012174"/>
    </source>
</evidence>
<dbReference type="OrthoDB" id="5137852at2759"/>
<accession>M7SD26</accession>
<gene>
    <name evidence="1" type="ORF">UCREL1_10990</name>
</gene>
<dbReference type="KEGG" id="ela:UCREL1_10990"/>
<dbReference type="EMBL" id="KB707501">
    <property type="protein sequence ID" value="EMR62078.1"/>
    <property type="molecule type" value="Genomic_DNA"/>
</dbReference>
<sequence length="298" mass="34227">MKARQKSKKPTKAFGYDDEGVDEMLKTIQYGLRSPGFSSLVDLRLEVPTTHDVGTLADALSLDARQRLRHLQIDIVDATGPSGSRDYMCEEYNWDGDATGYLNSMYLPSTRQHKFPNRKHQGELFAFVSSCRNLESLGIAATHYLEIEKLDWKPLRGLKVLSLNRFWAHDWALIKLLSPLPDSPLKPAIVRVNFQDVKLDVESGDWSNVLRFLRLQCPDLEYSHFRQCTYFEEHPNHEHNNRPWENVSMIWTDSKTDSDEHNELAKVLAAKAGGSVYYPDAHDFYDVDWDEEGSVASY</sequence>
<dbReference type="STRING" id="1287681.M7SD26"/>
<keyword evidence="2" id="KW-1185">Reference proteome</keyword>
<dbReference type="Proteomes" id="UP000012174">
    <property type="component" value="Unassembled WGS sequence"/>
</dbReference>
<protein>
    <recommendedName>
        <fullName evidence="3">F-box domain protein</fullName>
    </recommendedName>
</protein>
<dbReference type="eggNOG" id="ENOG502RPA2">
    <property type="taxonomic scope" value="Eukaryota"/>
</dbReference>
<dbReference type="HOGENOM" id="CLU_933936_0_0_1"/>
<organism evidence="1 2">
    <name type="scientific">Eutypa lata (strain UCR-EL1)</name>
    <name type="common">Grapevine dieback disease fungus</name>
    <name type="synonym">Eutypa armeniacae</name>
    <dbReference type="NCBI Taxonomy" id="1287681"/>
    <lineage>
        <taxon>Eukaryota</taxon>
        <taxon>Fungi</taxon>
        <taxon>Dikarya</taxon>
        <taxon>Ascomycota</taxon>
        <taxon>Pezizomycotina</taxon>
        <taxon>Sordariomycetes</taxon>
        <taxon>Xylariomycetidae</taxon>
        <taxon>Xylariales</taxon>
        <taxon>Diatrypaceae</taxon>
        <taxon>Eutypa</taxon>
    </lineage>
</organism>